<feature type="non-terminal residue" evidence="1">
    <location>
        <position position="1"/>
    </location>
</feature>
<dbReference type="Proteomes" id="UP001331761">
    <property type="component" value="Unassembled WGS sequence"/>
</dbReference>
<accession>A0AAN8IHT7</accession>
<gene>
    <name evidence="1" type="ORF">GCK32_021219</name>
</gene>
<proteinExistence type="predicted"/>
<dbReference type="EMBL" id="WIXE01018505">
    <property type="protein sequence ID" value="KAK5970848.1"/>
    <property type="molecule type" value="Genomic_DNA"/>
</dbReference>
<evidence type="ECO:0000313" key="2">
    <source>
        <dbReference type="Proteomes" id="UP001331761"/>
    </source>
</evidence>
<organism evidence="1 2">
    <name type="scientific">Trichostrongylus colubriformis</name>
    <name type="common">Black scour worm</name>
    <dbReference type="NCBI Taxonomy" id="6319"/>
    <lineage>
        <taxon>Eukaryota</taxon>
        <taxon>Metazoa</taxon>
        <taxon>Ecdysozoa</taxon>
        <taxon>Nematoda</taxon>
        <taxon>Chromadorea</taxon>
        <taxon>Rhabditida</taxon>
        <taxon>Rhabditina</taxon>
        <taxon>Rhabditomorpha</taxon>
        <taxon>Strongyloidea</taxon>
        <taxon>Trichostrongylidae</taxon>
        <taxon>Trichostrongylus</taxon>
    </lineage>
</organism>
<dbReference type="AlphaFoldDB" id="A0AAN8IHT7"/>
<sequence length="40" mass="4790">KAQCNPPRFQKRRLNSWQSLNSSCKKLNVRIQIIKEISFE</sequence>
<evidence type="ECO:0000313" key="1">
    <source>
        <dbReference type="EMBL" id="KAK5970848.1"/>
    </source>
</evidence>
<keyword evidence="2" id="KW-1185">Reference proteome</keyword>
<name>A0AAN8IHT7_TRICO</name>
<comment type="caution">
    <text evidence="1">The sequence shown here is derived from an EMBL/GenBank/DDBJ whole genome shotgun (WGS) entry which is preliminary data.</text>
</comment>
<protein>
    <submittedName>
        <fullName evidence="1">Uncharacterized protein</fullName>
    </submittedName>
</protein>
<reference evidence="1 2" key="1">
    <citation type="submission" date="2019-10" db="EMBL/GenBank/DDBJ databases">
        <title>Assembly and Annotation for the nematode Trichostrongylus colubriformis.</title>
        <authorList>
            <person name="Martin J."/>
        </authorList>
    </citation>
    <scope>NUCLEOTIDE SEQUENCE [LARGE SCALE GENOMIC DNA]</scope>
    <source>
        <strain evidence="1">G859</strain>
        <tissue evidence="1">Whole worm</tissue>
    </source>
</reference>